<feature type="transmembrane region" description="Helical" evidence="10">
    <location>
        <begin position="340"/>
        <end position="360"/>
    </location>
</feature>
<evidence type="ECO:0000256" key="4">
    <source>
        <dbReference type="ARBA" id="ARBA00022692"/>
    </source>
</evidence>
<evidence type="ECO:0000256" key="9">
    <source>
        <dbReference type="ARBA" id="ARBA00023201"/>
    </source>
</evidence>
<name>A0ABU2BCU1_9CORY</name>
<comment type="caution">
    <text evidence="12">The sequence shown here is derived from an EMBL/GenBank/DDBJ whole genome shotgun (WGS) entry which is preliminary data.</text>
</comment>
<protein>
    <submittedName>
        <fullName evidence="12">CPA1 family monovalent cation:H+ antiporter</fullName>
    </submittedName>
</protein>
<evidence type="ECO:0000313" key="12">
    <source>
        <dbReference type="EMBL" id="MDR7355558.1"/>
    </source>
</evidence>
<gene>
    <name evidence="12" type="ORF">J2S37_002096</name>
</gene>
<keyword evidence="7" id="KW-0406">Ion transport</keyword>
<feature type="domain" description="Cation/H+ exchanger transmembrane" evidence="11">
    <location>
        <begin position="17"/>
        <end position="397"/>
    </location>
</feature>
<evidence type="ECO:0000256" key="8">
    <source>
        <dbReference type="ARBA" id="ARBA00023136"/>
    </source>
</evidence>
<keyword evidence="2" id="KW-0813">Transport</keyword>
<comment type="subcellular location">
    <subcellularLocation>
        <location evidence="1">Cell membrane</location>
        <topology evidence="1">Multi-pass membrane protein</topology>
    </subcellularLocation>
</comment>
<dbReference type="PANTHER" id="PTHR10110">
    <property type="entry name" value="SODIUM/HYDROGEN EXCHANGER"/>
    <property type="match status" value="1"/>
</dbReference>
<evidence type="ECO:0000256" key="2">
    <source>
        <dbReference type="ARBA" id="ARBA00022448"/>
    </source>
</evidence>
<feature type="transmembrane region" description="Helical" evidence="10">
    <location>
        <begin position="83"/>
        <end position="106"/>
    </location>
</feature>
<dbReference type="InterPro" id="IPR018422">
    <property type="entry name" value="Cation/H_exchanger_CPA1"/>
</dbReference>
<evidence type="ECO:0000256" key="6">
    <source>
        <dbReference type="ARBA" id="ARBA00023053"/>
    </source>
</evidence>
<evidence type="ECO:0000313" key="13">
    <source>
        <dbReference type="Proteomes" id="UP001183619"/>
    </source>
</evidence>
<reference evidence="12 13" key="1">
    <citation type="submission" date="2023-07" db="EMBL/GenBank/DDBJ databases">
        <title>Sequencing the genomes of 1000 actinobacteria strains.</title>
        <authorList>
            <person name="Klenk H.-P."/>
        </authorList>
    </citation>
    <scope>NUCLEOTIDE SEQUENCE [LARGE SCALE GENOMIC DNA]</scope>
    <source>
        <strain evidence="12 13">DSM 44508</strain>
    </source>
</reference>
<keyword evidence="6" id="KW-0915">Sodium</keyword>
<keyword evidence="8 10" id="KW-0472">Membrane</keyword>
<feature type="transmembrane region" description="Helical" evidence="10">
    <location>
        <begin position="151"/>
        <end position="169"/>
    </location>
</feature>
<dbReference type="Pfam" id="PF00999">
    <property type="entry name" value="Na_H_Exchanger"/>
    <property type="match status" value="1"/>
</dbReference>
<evidence type="ECO:0000256" key="3">
    <source>
        <dbReference type="ARBA" id="ARBA00022475"/>
    </source>
</evidence>
<keyword evidence="4 10" id="KW-0812">Transmembrane</keyword>
<feature type="transmembrane region" description="Helical" evidence="10">
    <location>
        <begin position="176"/>
        <end position="197"/>
    </location>
</feature>
<dbReference type="Gene3D" id="6.10.140.1330">
    <property type="match status" value="1"/>
</dbReference>
<keyword evidence="13" id="KW-1185">Reference proteome</keyword>
<accession>A0ABU2BCU1</accession>
<keyword evidence="5 10" id="KW-1133">Transmembrane helix</keyword>
<evidence type="ECO:0000256" key="5">
    <source>
        <dbReference type="ARBA" id="ARBA00022989"/>
    </source>
</evidence>
<feature type="transmembrane region" description="Helical" evidence="10">
    <location>
        <begin position="299"/>
        <end position="319"/>
    </location>
</feature>
<sequence>MEIMIALIGLLFATVIMVAIGDRTGLPWPALLTILAGGAILIPGIPDIPIPPELMLPIFIPPLLWALVRRTSWAAIRRNWREVILLAFILTVVSAFAVGFSAYLLIPTLSLAGAMMIGAAIAPTDPVAVDAVAEPAGVPRRLSNTLQNEGLFNDAASIVVFNLALGVIVKNETPNWWSAILTLIYSAGAAVIVGWIIGFVAAKLTDWMSSSVSRNAFTWIIPFATYLGAEAIHASGVVAIVFAAIEFNSRVNIGAEDRLSGTAFWQIVELLFTGMAFGLIGMTVRQAIDEVGRELLEAVWVGIVLSVVAIVVRLTWFYIQYKVNCRTQRKTGSPLRLQEVLLLSWAGMRGLITLALVMSIPASTNFALYRELPVIALIVLVITMVIPGLSLPWLMKKLSLDAGPDAFGDIAREQLVARARTAARSTMMSHIDELPQEKMQALLTRFEETIHFEDEDEDHMSPEARREMLRQHAQKMASIHLEALKAAQRELLNARKERDVDPAILDEVLFDVDQQILGVKKGIYGKTS</sequence>
<evidence type="ECO:0000259" key="11">
    <source>
        <dbReference type="Pfam" id="PF00999"/>
    </source>
</evidence>
<dbReference type="InterPro" id="IPR006153">
    <property type="entry name" value="Cation/H_exchanger_TM"/>
</dbReference>
<feature type="transmembrane region" description="Helical" evidence="10">
    <location>
        <begin position="372"/>
        <end position="394"/>
    </location>
</feature>
<dbReference type="EMBL" id="JAVDYF010000001">
    <property type="protein sequence ID" value="MDR7355558.1"/>
    <property type="molecule type" value="Genomic_DNA"/>
</dbReference>
<organism evidence="12 13">
    <name type="scientific">Corynebacterium felinum</name>
    <dbReference type="NCBI Taxonomy" id="131318"/>
    <lineage>
        <taxon>Bacteria</taxon>
        <taxon>Bacillati</taxon>
        <taxon>Actinomycetota</taxon>
        <taxon>Actinomycetes</taxon>
        <taxon>Mycobacteriales</taxon>
        <taxon>Corynebacteriaceae</taxon>
        <taxon>Corynebacterium</taxon>
    </lineage>
</organism>
<keyword evidence="3" id="KW-1003">Cell membrane</keyword>
<evidence type="ECO:0000256" key="7">
    <source>
        <dbReference type="ARBA" id="ARBA00023065"/>
    </source>
</evidence>
<evidence type="ECO:0000256" key="10">
    <source>
        <dbReference type="SAM" id="Phobius"/>
    </source>
</evidence>
<dbReference type="Proteomes" id="UP001183619">
    <property type="component" value="Unassembled WGS sequence"/>
</dbReference>
<dbReference type="RefSeq" id="WP_277103408.1">
    <property type="nucleotide sequence ID" value="NZ_BAAAJS010000072.1"/>
</dbReference>
<feature type="transmembrane region" description="Helical" evidence="10">
    <location>
        <begin position="217"/>
        <end position="242"/>
    </location>
</feature>
<evidence type="ECO:0000256" key="1">
    <source>
        <dbReference type="ARBA" id="ARBA00004651"/>
    </source>
</evidence>
<feature type="transmembrane region" description="Helical" evidence="10">
    <location>
        <begin position="263"/>
        <end position="284"/>
    </location>
</feature>
<keyword evidence="9" id="KW-0739">Sodium transport</keyword>
<dbReference type="PANTHER" id="PTHR10110:SF86">
    <property type="entry name" value="SODIUM_HYDROGEN EXCHANGER 7"/>
    <property type="match status" value="1"/>
</dbReference>
<feature type="transmembrane region" description="Helical" evidence="10">
    <location>
        <begin position="54"/>
        <end position="71"/>
    </location>
</feature>
<proteinExistence type="predicted"/>